<keyword evidence="1" id="KW-0596">Phosphopantetheine</keyword>
<keyword evidence="3" id="KW-0808">Transferase</keyword>
<dbReference type="GO" id="GO:0005886">
    <property type="term" value="C:plasma membrane"/>
    <property type="evidence" value="ECO:0007669"/>
    <property type="project" value="TreeGrafter"/>
</dbReference>
<dbReference type="GO" id="GO:0004312">
    <property type="term" value="F:fatty acid synthase activity"/>
    <property type="evidence" value="ECO:0007669"/>
    <property type="project" value="TreeGrafter"/>
</dbReference>
<dbReference type="PANTHER" id="PTHR43775:SF37">
    <property type="entry name" value="SI:DKEY-61P9.11"/>
    <property type="match status" value="1"/>
</dbReference>
<evidence type="ECO:0000259" key="4">
    <source>
        <dbReference type="PROSITE" id="PS52004"/>
    </source>
</evidence>
<name>A0A834VUY2_9PLEO</name>
<protein>
    <recommendedName>
        <fullName evidence="4">Ketosynthase family 3 (KS3) domain-containing protein</fullName>
    </recommendedName>
</protein>
<dbReference type="PROSITE" id="PS00606">
    <property type="entry name" value="KS3_1"/>
    <property type="match status" value="1"/>
</dbReference>
<dbReference type="CDD" id="cd00833">
    <property type="entry name" value="PKS"/>
    <property type="match status" value="1"/>
</dbReference>
<gene>
    <name evidence="5" type="ORF">PtrM4_009830</name>
</gene>
<dbReference type="AlphaFoldDB" id="A0A834VUY2"/>
<comment type="caution">
    <text evidence="5">The sequence shown here is derived from an EMBL/GenBank/DDBJ whole genome shotgun (WGS) entry which is preliminary data.</text>
</comment>
<dbReference type="GeneID" id="90953971"/>
<proteinExistence type="predicted"/>
<dbReference type="EMBL" id="NQIK02000001">
    <property type="protein sequence ID" value="KAF7576743.1"/>
    <property type="molecule type" value="Genomic_DNA"/>
</dbReference>
<evidence type="ECO:0000313" key="5">
    <source>
        <dbReference type="EMBL" id="KAF7576743.1"/>
    </source>
</evidence>
<dbReference type="PANTHER" id="PTHR43775">
    <property type="entry name" value="FATTY ACID SYNTHASE"/>
    <property type="match status" value="1"/>
</dbReference>
<dbReference type="InterPro" id="IPR016039">
    <property type="entry name" value="Thiolase-like"/>
</dbReference>
<dbReference type="PROSITE" id="PS52004">
    <property type="entry name" value="KS3_2"/>
    <property type="match status" value="1"/>
</dbReference>
<dbReference type="Pfam" id="PF00109">
    <property type="entry name" value="ketoacyl-synt"/>
    <property type="match status" value="1"/>
</dbReference>
<dbReference type="InterPro" id="IPR014030">
    <property type="entry name" value="Ketoacyl_synth_N"/>
</dbReference>
<sequence length="218" mass="22401">MKPDEANLTDPQEIRKLLFLSVASQALADANISITKSVPNPTGVFIGAAYNTHKDAPGTPSPADSFQARHRTLLGLPISTFTAYKLNLTGPNATLNTACSSSLVALQQALSALRAKTCTAALVGGVTVHCPKLGGYVTAPGQVFSPSGYYRPLDAAADGSVPADTVAAVVIKTLSAARRENEAVYAIIEGCAIGSDGSVDKVGFTVPSGAILRQRAGC</sequence>
<dbReference type="SMART" id="SM00825">
    <property type="entry name" value="PKS_KS"/>
    <property type="match status" value="1"/>
</dbReference>
<dbReference type="GO" id="GO:0004315">
    <property type="term" value="F:3-oxoacyl-[acyl-carrier-protein] synthase activity"/>
    <property type="evidence" value="ECO:0007669"/>
    <property type="project" value="InterPro"/>
</dbReference>
<dbReference type="InterPro" id="IPR018201">
    <property type="entry name" value="Ketoacyl_synth_AS"/>
</dbReference>
<evidence type="ECO:0000256" key="3">
    <source>
        <dbReference type="ARBA" id="ARBA00022679"/>
    </source>
</evidence>
<dbReference type="InterPro" id="IPR050091">
    <property type="entry name" value="PKS_NRPS_Biosynth_Enz"/>
</dbReference>
<dbReference type="GO" id="GO:0006633">
    <property type="term" value="P:fatty acid biosynthetic process"/>
    <property type="evidence" value="ECO:0007669"/>
    <property type="project" value="InterPro"/>
</dbReference>
<accession>A0A834VUY2</accession>
<organism evidence="5 6">
    <name type="scientific">Pyrenophora tritici-repentis</name>
    <dbReference type="NCBI Taxonomy" id="45151"/>
    <lineage>
        <taxon>Eukaryota</taxon>
        <taxon>Fungi</taxon>
        <taxon>Dikarya</taxon>
        <taxon>Ascomycota</taxon>
        <taxon>Pezizomycotina</taxon>
        <taxon>Dothideomycetes</taxon>
        <taxon>Pleosporomycetidae</taxon>
        <taxon>Pleosporales</taxon>
        <taxon>Pleosporineae</taxon>
        <taxon>Pleosporaceae</taxon>
        <taxon>Pyrenophora</taxon>
    </lineage>
</organism>
<reference evidence="5 6" key="1">
    <citation type="journal article" date="2018" name="BMC Genomics">
        <title>Comparative genomics of the wheat fungal pathogen Pyrenophora tritici-repentis reveals chromosomal variations and genome plasticity.</title>
        <authorList>
            <person name="Moolhuijzen P."/>
            <person name="See P.T."/>
            <person name="Hane J.K."/>
            <person name="Shi G."/>
            <person name="Liu Z."/>
            <person name="Oliver R.P."/>
            <person name="Moffat C.S."/>
        </authorList>
    </citation>
    <scope>NUCLEOTIDE SEQUENCE [LARGE SCALE GENOMIC DNA]</scope>
    <source>
        <strain evidence="5">M4</strain>
    </source>
</reference>
<evidence type="ECO:0000256" key="2">
    <source>
        <dbReference type="ARBA" id="ARBA00022553"/>
    </source>
</evidence>
<keyword evidence="2" id="KW-0597">Phosphoprotein</keyword>
<dbReference type="SUPFAM" id="SSF53901">
    <property type="entry name" value="Thiolase-like"/>
    <property type="match status" value="1"/>
</dbReference>
<feature type="domain" description="Ketosynthase family 3 (KS3)" evidence="4">
    <location>
        <begin position="1"/>
        <end position="218"/>
    </location>
</feature>
<evidence type="ECO:0000256" key="1">
    <source>
        <dbReference type="ARBA" id="ARBA00022450"/>
    </source>
</evidence>
<dbReference type="Gene3D" id="3.40.47.10">
    <property type="match status" value="1"/>
</dbReference>
<dbReference type="KEGG" id="ptrr:90953971"/>
<dbReference type="InterPro" id="IPR020841">
    <property type="entry name" value="PKS_Beta-ketoAc_synthase_dom"/>
</dbReference>
<dbReference type="GO" id="GO:0005737">
    <property type="term" value="C:cytoplasm"/>
    <property type="evidence" value="ECO:0007669"/>
    <property type="project" value="TreeGrafter"/>
</dbReference>
<dbReference type="Proteomes" id="UP000245464">
    <property type="component" value="Chromosome 1"/>
</dbReference>
<dbReference type="RefSeq" id="XP_065965148.1">
    <property type="nucleotide sequence ID" value="XM_066102946.1"/>
</dbReference>
<evidence type="ECO:0000313" key="6">
    <source>
        <dbReference type="Proteomes" id="UP000245464"/>
    </source>
</evidence>